<dbReference type="SUPFAM" id="SSF109755">
    <property type="entry name" value="PhoU-like"/>
    <property type="match status" value="1"/>
</dbReference>
<feature type="region of interest" description="Disordered" evidence="10">
    <location>
        <begin position="225"/>
        <end position="245"/>
    </location>
</feature>
<evidence type="ECO:0000256" key="1">
    <source>
        <dbReference type="ARBA" id="ARBA00004496"/>
    </source>
</evidence>
<feature type="domain" description="PhoU" evidence="11">
    <location>
        <begin position="16"/>
        <end position="104"/>
    </location>
</feature>
<dbReference type="EMBL" id="DRND01000061">
    <property type="protein sequence ID" value="HFC46380.1"/>
    <property type="molecule type" value="Genomic_DNA"/>
</dbReference>
<dbReference type="InterPro" id="IPR018445">
    <property type="entry name" value="Put_Phosphate_transp_reg"/>
</dbReference>
<dbReference type="NCBIfam" id="TIGR02135">
    <property type="entry name" value="phoU_full"/>
    <property type="match status" value="1"/>
</dbReference>
<dbReference type="InterPro" id="IPR026022">
    <property type="entry name" value="PhoU_dom"/>
</dbReference>
<keyword evidence="7" id="KW-0592">Phosphate transport</keyword>
<evidence type="ECO:0000259" key="11">
    <source>
        <dbReference type="Pfam" id="PF01895"/>
    </source>
</evidence>
<keyword evidence="5" id="KW-0813">Transport</keyword>
<dbReference type="Pfam" id="PF01865">
    <property type="entry name" value="PhoU_div"/>
    <property type="match status" value="1"/>
</dbReference>
<evidence type="ECO:0000256" key="8">
    <source>
        <dbReference type="ARBA" id="ARBA00056181"/>
    </source>
</evidence>
<reference evidence="12" key="1">
    <citation type="journal article" date="2020" name="mSystems">
        <title>Genome- and Community-Level Interaction Insights into Carbon Utilization and Element Cycling Functions of Hydrothermarchaeota in Hydrothermal Sediment.</title>
        <authorList>
            <person name="Zhou Z."/>
            <person name="Liu Y."/>
            <person name="Xu W."/>
            <person name="Pan J."/>
            <person name="Luo Z.H."/>
            <person name="Li M."/>
        </authorList>
    </citation>
    <scope>NUCLEOTIDE SEQUENCE [LARGE SCALE GENOMIC DNA]</scope>
    <source>
        <strain evidence="12">HyVt-503</strain>
    </source>
</reference>
<evidence type="ECO:0000256" key="7">
    <source>
        <dbReference type="ARBA" id="ARBA00022592"/>
    </source>
</evidence>
<evidence type="ECO:0000256" key="10">
    <source>
        <dbReference type="SAM" id="MobiDB-lite"/>
    </source>
</evidence>
<evidence type="ECO:0000256" key="2">
    <source>
        <dbReference type="ARBA" id="ARBA00008107"/>
    </source>
</evidence>
<comment type="similarity">
    <text evidence="3">Belongs to the UPF0111 family.</text>
</comment>
<dbReference type="GO" id="GO:0006817">
    <property type="term" value="P:phosphate ion transport"/>
    <property type="evidence" value="ECO:0007669"/>
    <property type="project" value="UniProtKB-KW"/>
</dbReference>
<gene>
    <name evidence="12" type="primary">phoU</name>
    <name evidence="12" type="ORF">ENJ63_00685</name>
</gene>
<comment type="subcellular location">
    <subcellularLocation>
        <location evidence="1">Cytoplasm</location>
    </subcellularLocation>
</comment>
<dbReference type="AlphaFoldDB" id="A0A7V2SXW8"/>
<dbReference type="PANTHER" id="PTHR42930">
    <property type="entry name" value="PHOSPHATE-SPECIFIC TRANSPORT SYSTEM ACCESSORY PROTEIN PHOU"/>
    <property type="match status" value="1"/>
</dbReference>
<comment type="subunit">
    <text evidence="4">Homodimer.</text>
</comment>
<dbReference type="InterPro" id="IPR038078">
    <property type="entry name" value="PhoU-like_sf"/>
</dbReference>
<dbReference type="GO" id="GO:0030643">
    <property type="term" value="P:intracellular phosphate ion homeostasis"/>
    <property type="evidence" value="ECO:0007669"/>
    <property type="project" value="InterPro"/>
</dbReference>
<dbReference type="Proteomes" id="UP000885797">
    <property type="component" value="Unassembled WGS sequence"/>
</dbReference>
<keyword evidence="6" id="KW-0963">Cytoplasm</keyword>
<dbReference type="GO" id="GO:0045936">
    <property type="term" value="P:negative regulation of phosphate metabolic process"/>
    <property type="evidence" value="ECO:0007669"/>
    <property type="project" value="InterPro"/>
</dbReference>
<organism evidence="12">
    <name type="scientific">Dissulfuribacter thermophilus</name>
    <dbReference type="NCBI Taxonomy" id="1156395"/>
    <lineage>
        <taxon>Bacteria</taxon>
        <taxon>Pseudomonadati</taxon>
        <taxon>Thermodesulfobacteriota</taxon>
        <taxon>Dissulfuribacteria</taxon>
        <taxon>Dissulfuribacterales</taxon>
        <taxon>Dissulfuribacteraceae</taxon>
        <taxon>Dissulfuribacter</taxon>
    </lineage>
</organism>
<comment type="function">
    <text evidence="8">Plays a role in the regulation of phosphate uptake.</text>
</comment>
<protein>
    <recommendedName>
        <fullName evidence="9">Phosphate-specific transport system accessory protein PhoU homolog</fullName>
    </recommendedName>
</protein>
<accession>A0A7V2SXW8</accession>
<dbReference type="Gene3D" id="1.20.58.220">
    <property type="entry name" value="Phosphate transport system protein phou homolog 2, domain 2"/>
    <property type="match status" value="3"/>
</dbReference>
<evidence type="ECO:0000256" key="3">
    <source>
        <dbReference type="ARBA" id="ARBA00008591"/>
    </source>
</evidence>
<dbReference type="FunFam" id="1.20.58.220:FF:000004">
    <property type="entry name" value="Phosphate-specific transport system accessory protein PhoU"/>
    <property type="match status" value="1"/>
</dbReference>
<evidence type="ECO:0000313" key="12">
    <source>
        <dbReference type="EMBL" id="HFC46380.1"/>
    </source>
</evidence>
<dbReference type="InterPro" id="IPR028366">
    <property type="entry name" value="PhoU"/>
</dbReference>
<evidence type="ECO:0000256" key="6">
    <source>
        <dbReference type="ARBA" id="ARBA00022490"/>
    </source>
</evidence>
<comment type="caution">
    <text evidence="12">The sequence shown here is derived from an EMBL/GenBank/DDBJ whole genome shotgun (WGS) entry which is preliminary data.</text>
</comment>
<dbReference type="GO" id="GO:0005737">
    <property type="term" value="C:cytoplasm"/>
    <property type="evidence" value="ECO:0007669"/>
    <property type="project" value="UniProtKB-SubCell"/>
</dbReference>
<evidence type="ECO:0000256" key="9">
    <source>
        <dbReference type="ARBA" id="ARBA00069911"/>
    </source>
</evidence>
<proteinExistence type="inferred from homology"/>
<dbReference type="Pfam" id="PF01895">
    <property type="entry name" value="PhoU"/>
    <property type="match status" value="2"/>
</dbReference>
<evidence type="ECO:0000256" key="4">
    <source>
        <dbReference type="ARBA" id="ARBA00011738"/>
    </source>
</evidence>
<sequence length="358" mass="40739">MTARVQREIAEIKNLLLQMSALVEEAVRTSILAWQQKNPELAQRVIEHDWEIDEMENKIDSLVLKTLVLQQPMAVDLRFLTSSMQIAEQLERVGDHAVNIAEKVHELSTDTSSLSTASPGLKEMANHAIAMLGDSINSFVYADSNLAWEVKERDKVVDELYIQVVNDEIDSVEAQRLEIRAGIYHIILALNIERIADLATNIAEDVIFFVEGRLVRHTLGKEELRKEEPSPLEAEEEYPCPSPVGDTKRREPLECLENHSKYVADCFEEARGALSAYFDGEDKLFEAISEKVSELEHAADLISRNVRAHLPKGIIMPIDKFELFLYLQEEDNIADTAEDIIEWLSYKRVDLPDDLKDK</sequence>
<feature type="domain" description="PhoU" evidence="11">
    <location>
        <begin position="121"/>
        <end position="206"/>
    </location>
</feature>
<evidence type="ECO:0000256" key="5">
    <source>
        <dbReference type="ARBA" id="ARBA00022448"/>
    </source>
</evidence>
<dbReference type="PANTHER" id="PTHR42930:SF3">
    <property type="entry name" value="PHOSPHATE-SPECIFIC TRANSPORT SYSTEM ACCESSORY PROTEIN PHOU"/>
    <property type="match status" value="1"/>
</dbReference>
<comment type="similarity">
    <text evidence="2">Belongs to the PhoU family.</text>
</comment>
<feature type="non-terminal residue" evidence="12">
    <location>
        <position position="358"/>
    </location>
</feature>
<name>A0A7V2SXW8_9BACT</name>